<keyword evidence="1" id="KW-0812">Transmembrane</keyword>
<proteinExistence type="predicted"/>
<dbReference type="OrthoDB" id="2756573at2759"/>
<reference evidence="2 3" key="1">
    <citation type="journal article" date="2018" name="Biotechnol. Biofuels">
        <title>Integrative visual omics of the white-rot fungus Polyporus brumalis exposes the biotechnological potential of its oxidative enzymes for delignifying raw plant biomass.</title>
        <authorList>
            <person name="Miyauchi S."/>
            <person name="Rancon A."/>
            <person name="Drula E."/>
            <person name="Hage H."/>
            <person name="Chaduli D."/>
            <person name="Favel A."/>
            <person name="Grisel S."/>
            <person name="Henrissat B."/>
            <person name="Herpoel-Gimbert I."/>
            <person name="Ruiz-Duenas F.J."/>
            <person name="Chevret D."/>
            <person name="Hainaut M."/>
            <person name="Lin J."/>
            <person name="Wang M."/>
            <person name="Pangilinan J."/>
            <person name="Lipzen A."/>
            <person name="Lesage-Meessen L."/>
            <person name="Navarro D."/>
            <person name="Riley R."/>
            <person name="Grigoriev I.V."/>
            <person name="Zhou S."/>
            <person name="Raouche S."/>
            <person name="Rosso M.N."/>
        </authorList>
    </citation>
    <scope>NUCLEOTIDE SEQUENCE [LARGE SCALE GENOMIC DNA]</scope>
    <source>
        <strain evidence="2 3">BRFM 1820</strain>
    </source>
</reference>
<accession>A0A371DFD9</accession>
<protein>
    <submittedName>
        <fullName evidence="2">Uncharacterized protein</fullName>
    </submittedName>
</protein>
<evidence type="ECO:0000313" key="2">
    <source>
        <dbReference type="EMBL" id="RDX51261.1"/>
    </source>
</evidence>
<keyword evidence="3" id="KW-1185">Reference proteome</keyword>
<keyword evidence="1" id="KW-1133">Transmembrane helix</keyword>
<sequence>MAADILLIYITWTKLSSWGASRDIRQKRVSLSDILFRGGIIYFITLFMLNVLHLVFTVTLAGTTDAGQSDVTIFTAPITAILISRFLLELQEANQTVVRLDPDDPLHSARDPFDNAPSFISSFGGFVHPALSARSDDPDSFNFES</sequence>
<gene>
    <name evidence="2" type="ORF">OH76DRAFT_320980</name>
</gene>
<feature type="transmembrane region" description="Helical" evidence="1">
    <location>
        <begin position="71"/>
        <end position="88"/>
    </location>
</feature>
<evidence type="ECO:0000313" key="3">
    <source>
        <dbReference type="Proteomes" id="UP000256964"/>
    </source>
</evidence>
<organism evidence="2 3">
    <name type="scientific">Lentinus brumalis</name>
    <dbReference type="NCBI Taxonomy" id="2498619"/>
    <lineage>
        <taxon>Eukaryota</taxon>
        <taxon>Fungi</taxon>
        <taxon>Dikarya</taxon>
        <taxon>Basidiomycota</taxon>
        <taxon>Agaricomycotina</taxon>
        <taxon>Agaricomycetes</taxon>
        <taxon>Polyporales</taxon>
        <taxon>Polyporaceae</taxon>
        <taxon>Lentinus</taxon>
    </lineage>
</organism>
<dbReference type="AlphaFoldDB" id="A0A371DFD9"/>
<name>A0A371DFD9_9APHY</name>
<evidence type="ECO:0000256" key="1">
    <source>
        <dbReference type="SAM" id="Phobius"/>
    </source>
</evidence>
<feature type="transmembrane region" description="Helical" evidence="1">
    <location>
        <begin position="34"/>
        <end position="59"/>
    </location>
</feature>
<dbReference type="Proteomes" id="UP000256964">
    <property type="component" value="Unassembled WGS sequence"/>
</dbReference>
<dbReference type="EMBL" id="KZ857395">
    <property type="protein sequence ID" value="RDX51261.1"/>
    <property type="molecule type" value="Genomic_DNA"/>
</dbReference>
<keyword evidence="1" id="KW-0472">Membrane</keyword>